<name>A0A699V6G0_TANCI</name>
<evidence type="ECO:0000313" key="1">
    <source>
        <dbReference type="EMBL" id="GFD29299.1"/>
    </source>
</evidence>
<dbReference type="AlphaFoldDB" id="A0A699V6G0"/>
<feature type="non-terminal residue" evidence="1">
    <location>
        <position position="1"/>
    </location>
</feature>
<comment type="caution">
    <text evidence="1">The sequence shown here is derived from an EMBL/GenBank/DDBJ whole genome shotgun (WGS) entry which is preliminary data.</text>
</comment>
<protein>
    <submittedName>
        <fullName evidence="1">Uncharacterized protein</fullName>
    </submittedName>
</protein>
<proteinExistence type="predicted"/>
<accession>A0A699V6G0</accession>
<sequence>AWFSLARGALAQADILERFKSLYDTYAKLIKTHAGCEETVKKLVTTRVDLRHNADLYKNMSERYTQVKGEHDGCVDKL</sequence>
<dbReference type="EMBL" id="BKCJ011393350">
    <property type="protein sequence ID" value="GFD29299.1"/>
    <property type="molecule type" value="Genomic_DNA"/>
</dbReference>
<reference evidence="1" key="1">
    <citation type="journal article" date="2019" name="Sci. Rep.">
        <title>Draft genome of Tanacetum cinerariifolium, the natural source of mosquito coil.</title>
        <authorList>
            <person name="Yamashiro T."/>
            <person name="Shiraishi A."/>
            <person name="Satake H."/>
            <person name="Nakayama K."/>
        </authorList>
    </citation>
    <scope>NUCLEOTIDE SEQUENCE</scope>
</reference>
<gene>
    <name evidence="1" type="ORF">Tci_901268</name>
</gene>
<organism evidence="1">
    <name type="scientific">Tanacetum cinerariifolium</name>
    <name type="common">Dalmatian daisy</name>
    <name type="synonym">Chrysanthemum cinerariifolium</name>
    <dbReference type="NCBI Taxonomy" id="118510"/>
    <lineage>
        <taxon>Eukaryota</taxon>
        <taxon>Viridiplantae</taxon>
        <taxon>Streptophyta</taxon>
        <taxon>Embryophyta</taxon>
        <taxon>Tracheophyta</taxon>
        <taxon>Spermatophyta</taxon>
        <taxon>Magnoliopsida</taxon>
        <taxon>eudicotyledons</taxon>
        <taxon>Gunneridae</taxon>
        <taxon>Pentapetalae</taxon>
        <taxon>asterids</taxon>
        <taxon>campanulids</taxon>
        <taxon>Asterales</taxon>
        <taxon>Asteraceae</taxon>
        <taxon>Asteroideae</taxon>
        <taxon>Anthemideae</taxon>
        <taxon>Anthemidinae</taxon>
        <taxon>Tanacetum</taxon>
    </lineage>
</organism>